<feature type="region of interest" description="Disordered" evidence="1">
    <location>
        <begin position="117"/>
        <end position="140"/>
    </location>
</feature>
<dbReference type="InterPro" id="IPR014044">
    <property type="entry name" value="CAP_dom"/>
</dbReference>
<sequence length="140" mass="15052">MQGQLLVQTNKIRAAHGLGAVTWDASLATKVQNYANSCPGFNHGGPQGWQNLATNTPCSGDACMKIVSAAWLWYNEEETKWNYNAHKCNGDWADCGHFSNMMSPRVSKWAVDGPSARMATTSGATTSTLRKAPTFPASAA</sequence>
<dbReference type="Pfam" id="PF00188">
    <property type="entry name" value="CAP"/>
    <property type="match status" value="1"/>
</dbReference>
<reference evidence="3 4" key="1">
    <citation type="submission" date="2019-07" db="EMBL/GenBank/DDBJ databases">
        <title>Genomics analysis of Aphanomyces spp. identifies a new class of oomycete effector associated with host adaptation.</title>
        <authorList>
            <person name="Gaulin E."/>
        </authorList>
    </citation>
    <scope>NUCLEOTIDE SEQUENCE [LARGE SCALE GENOMIC DNA]</scope>
    <source>
        <strain evidence="3 4">ATCC 201684</strain>
    </source>
</reference>
<dbReference type="SUPFAM" id="SSF55797">
    <property type="entry name" value="PR-1-like"/>
    <property type="match status" value="1"/>
</dbReference>
<accession>A0A6G0WDE6</accession>
<dbReference type="AlphaFoldDB" id="A0A6G0WDE6"/>
<gene>
    <name evidence="3" type="ORF">Ae201684_016059</name>
</gene>
<dbReference type="SMART" id="SM00198">
    <property type="entry name" value="SCP"/>
    <property type="match status" value="1"/>
</dbReference>
<evidence type="ECO:0000256" key="1">
    <source>
        <dbReference type="SAM" id="MobiDB-lite"/>
    </source>
</evidence>
<dbReference type="VEuPathDB" id="FungiDB:AeMF1_013396"/>
<dbReference type="EMBL" id="VJMJ01000241">
    <property type="protein sequence ID" value="KAF0725496.1"/>
    <property type="molecule type" value="Genomic_DNA"/>
</dbReference>
<comment type="caution">
    <text evidence="3">The sequence shown here is derived from an EMBL/GenBank/DDBJ whole genome shotgun (WGS) entry which is preliminary data.</text>
</comment>
<dbReference type="Proteomes" id="UP000481153">
    <property type="component" value="Unassembled WGS sequence"/>
</dbReference>
<feature type="domain" description="SCP" evidence="2">
    <location>
        <begin position="2"/>
        <end position="120"/>
    </location>
</feature>
<evidence type="ECO:0000259" key="2">
    <source>
        <dbReference type="SMART" id="SM00198"/>
    </source>
</evidence>
<organism evidence="3 4">
    <name type="scientific">Aphanomyces euteiches</name>
    <dbReference type="NCBI Taxonomy" id="100861"/>
    <lineage>
        <taxon>Eukaryota</taxon>
        <taxon>Sar</taxon>
        <taxon>Stramenopiles</taxon>
        <taxon>Oomycota</taxon>
        <taxon>Saprolegniomycetes</taxon>
        <taxon>Saprolegniales</taxon>
        <taxon>Verrucalvaceae</taxon>
        <taxon>Aphanomyces</taxon>
    </lineage>
</organism>
<dbReference type="Gene3D" id="3.40.33.10">
    <property type="entry name" value="CAP"/>
    <property type="match status" value="1"/>
</dbReference>
<feature type="compositionally biased region" description="Polar residues" evidence="1">
    <location>
        <begin position="118"/>
        <end position="129"/>
    </location>
</feature>
<dbReference type="InterPro" id="IPR035940">
    <property type="entry name" value="CAP_sf"/>
</dbReference>
<evidence type="ECO:0000313" key="3">
    <source>
        <dbReference type="EMBL" id="KAF0725496.1"/>
    </source>
</evidence>
<protein>
    <recommendedName>
        <fullName evidence="2">SCP domain-containing protein</fullName>
    </recommendedName>
</protein>
<keyword evidence="4" id="KW-1185">Reference proteome</keyword>
<name>A0A6G0WDE6_9STRA</name>
<evidence type="ECO:0000313" key="4">
    <source>
        <dbReference type="Proteomes" id="UP000481153"/>
    </source>
</evidence>
<proteinExistence type="predicted"/>